<reference evidence="12 13" key="1">
    <citation type="journal article" date="2015" name="Nature">
        <title>rRNA introns, odd ribosomes, and small enigmatic genomes across a large radiation of phyla.</title>
        <authorList>
            <person name="Brown C.T."/>
            <person name="Hug L.A."/>
            <person name="Thomas B.C."/>
            <person name="Sharon I."/>
            <person name="Castelle C.J."/>
            <person name="Singh A."/>
            <person name="Wilkins M.J."/>
            <person name="Williams K.H."/>
            <person name="Banfield J.F."/>
        </authorList>
    </citation>
    <scope>NUCLEOTIDE SEQUENCE [LARGE SCALE GENOMIC DNA]</scope>
</reference>
<evidence type="ECO:0000256" key="4">
    <source>
        <dbReference type="ARBA" id="ARBA00022729"/>
    </source>
</evidence>
<dbReference type="Pfam" id="PF04234">
    <property type="entry name" value="CopC"/>
    <property type="match status" value="1"/>
</dbReference>
<keyword evidence="4" id="KW-0732">Signal</keyword>
<dbReference type="InterPro" id="IPR000923">
    <property type="entry name" value="BlueCu_1"/>
</dbReference>
<feature type="domain" description="Blue (type 1) copper" evidence="10">
    <location>
        <begin position="169"/>
        <end position="256"/>
    </location>
</feature>
<dbReference type="Gene3D" id="2.60.40.1220">
    <property type="match status" value="1"/>
</dbReference>
<evidence type="ECO:0000313" key="13">
    <source>
        <dbReference type="Proteomes" id="UP000034292"/>
    </source>
</evidence>
<feature type="binding site" evidence="8">
    <location>
        <position position="242"/>
    </location>
    <ligand>
        <name>Cu cation</name>
        <dbReference type="ChEBI" id="CHEBI:23378"/>
    </ligand>
</feature>
<dbReference type="SUPFAM" id="SSF81296">
    <property type="entry name" value="E set domains"/>
    <property type="match status" value="1"/>
</dbReference>
<dbReference type="Proteomes" id="UP000034292">
    <property type="component" value="Unassembled WGS sequence"/>
</dbReference>
<comment type="caution">
    <text evidence="12">The sequence shown here is derived from an EMBL/GenBank/DDBJ whole genome shotgun (WGS) entry which is preliminary data.</text>
</comment>
<dbReference type="InterPro" id="IPR014755">
    <property type="entry name" value="Cu-Rt/internalin_Ig-like"/>
</dbReference>
<dbReference type="PANTHER" id="PTHR36507:SF1">
    <property type="entry name" value="BLL1555 PROTEIN"/>
    <property type="match status" value="1"/>
</dbReference>
<dbReference type="InterPro" id="IPR014756">
    <property type="entry name" value="Ig_E-set"/>
</dbReference>
<protein>
    <submittedName>
        <fullName evidence="12">Blue (Type 1) copper domain protein</fullName>
    </submittedName>
</protein>
<feature type="binding site" evidence="8">
    <location>
        <position position="249"/>
    </location>
    <ligand>
        <name>Cu cation</name>
        <dbReference type="ChEBI" id="CHEBI:23378"/>
    </ligand>
</feature>
<proteinExistence type="predicted"/>
<keyword evidence="7 8" id="KW-0186">Copper</keyword>
<comment type="subcellular location">
    <subcellularLocation>
        <location evidence="1">Periplasm</location>
    </subcellularLocation>
</comment>
<dbReference type="GO" id="GO:0042597">
    <property type="term" value="C:periplasmic space"/>
    <property type="evidence" value="ECO:0007669"/>
    <property type="project" value="UniProtKB-SubCell"/>
</dbReference>
<dbReference type="SUPFAM" id="SSF49503">
    <property type="entry name" value="Cupredoxins"/>
    <property type="match status" value="1"/>
</dbReference>
<dbReference type="AlphaFoldDB" id="A0A0G0TMQ2"/>
<evidence type="ECO:0000256" key="1">
    <source>
        <dbReference type="ARBA" id="ARBA00004418"/>
    </source>
</evidence>
<dbReference type="InterPro" id="IPR008972">
    <property type="entry name" value="Cupredoxin"/>
</dbReference>
<dbReference type="InterPro" id="IPR007348">
    <property type="entry name" value="CopC_dom"/>
</dbReference>
<keyword evidence="6" id="KW-0249">Electron transport</keyword>
<dbReference type="STRING" id="1618408.UU23_C0001G0027"/>
<evidence type="ECO:0000256" key="3">
    <source>
        <dbReference type="ARBA" id="ARBA00022723"/>
    </source>
</evidence>
<evidence type="ECO:0000256" key="8">
    <source>
        <dbReference type="PIRSR" id="PIRSR602386-1"/>
    </source>
</evidence>
<dbReference type="GO" id="GO:0005507">
    <property type="term" value="F:copper ion binding"/>
    <property type="evidence" value="ECO:0007669"/>
    <property type="project" value="InterPro"/>
</dbReference>
<dbReference type="Pfam" id="PF00127">
    <property type="entry name" value="Copper-bind"/>
    <property type="match status" value="1"/>
</dbReference>
<feature type="domain" description="CopC" evidence="11">
    <location>
        <begin position="61"/>
        <end position="152"/>
    </location>
</feature>
<keyword evidence="5" id="KW-0574">Periplasm</keyword>
<accession>A0A0G0TMQ2</accession>
<dbReference type="InterPro" id="IPR052721">
    <property type="entry name" value="ET_Amicyanin"/>
</dbReference>
<comment type="cofactor">
    <cofactor evidence="8">
        <name>Cu cation</name>
        <dbReference type="ChEBI" id="CHEBI:23378"/>
    </cofactor>
    <text evidence="8">Binds 1 copper ion per subunit.</text>
</comment>
<evidence type="ECO:0000256" key="2">
    <source>
        <dbReference type="ARBA" id="ARBA00022448"/>
    </source>
</evidence>
<evidence type="ECO:0000259" key="10">
    <source>
        <dbReference type="Pfam" id="PF00127"/>
    </source>
</evidence>
<keyword evidence="2" id="KW-0813">Transport</keyword>
<keyword evidence="3 8" id="KW-0479">Metal-binding</keyword>
<feature type="binding site" evidence="8">
    <location>
        <position position="201"/>
    </location>
    <ligand>
        <name>Cu cation</name>
        <dbReference type="ChEBI" id="CHEBI:23378"/>
    </ligand>
</feature>
<gene>
    <name evidence="12" type="ORF">UU23_C0001G0027</name>
</gene>
<evidence type="ECO:0000256" key="6">
    <source>
        <dbReference type="ARBA" id="ARBA00022982"/>
    </source>
</evidence>
<evidence type="ECO:0000256" key="9">
    <source>
        <dbReference type="SAM" id="MobiDB-lite"/>
    </source>
</evidence>
<dbReference type="PRINTS" id="PR00155">
    <property type="entry name" value="AMICYANIN"/>
</dbReference>
<sequence>MNKFFLLGGISLLAIVSFVGWQTLGQKNAPDTQNPPQTFDNRQTPTVNNNNQFQTPKKSAHYESNTPAHGATLAGVPVNVVIDFNFDLAKGSSISITYHGKESGVGQTLIDSNPLAMRRNMDPTTPDGLYTVNYKACWADESCHDGSFQFAIDRSKASGFFDMRNKKEVTVSLKNTAFNHQSLRVSAGTKVTWVNEDDVVHTVNTDSHPAHSYFTSQNSRNLQKSDEYSVTFEKVGIYPYHCTPHAGIMTGSILVE</sequence>
<feature type="binding site" evidence="8">
    <location>
        <position position="245"/>
    </location>
    <ligand>
        <name>Cu cation</name>
        <dbReference type="ChEBI" id="CHEBI:23378"/>
    </ligand>
</feature>
<dbReference type="PANTHER" id="PTHR36507">
    <property type="entry name" value="BLL1555 PROTEIN"/>
    <property type="match status" value="1"/>
</dbReference>
<evidence type="ECO:0000256" key="7">
    <source>
        <dbReference type="ARBA" id="ARBA00023008"/>
    </source>
</evidence>
<evidence type="ECO:0000256" key="5">
    <source>
        <dbReference type="ARBA" id="ARBA00022764"/>
    </source>
</evidence>
<dbReference type="GO" id="GO:0009055">
    <property type="term" value="F:electron transfer activity"/>
    <property type="evidence" value="ECO:0007669"/>
    <property type="project" value="InterPro"/>
</dbReference>
<evidence type="ECO:0000313" key="12">
    <source>
        <dbReference type="EMBL" id="KKR78263.1"/>
    </source>
</evidence>
<dbReference type="Gene3D" id="2.60.40.420">
    <property type="entry name" value="Cupredoxins - blue copper proteins"/>
    <property type="match status" value="1"/>
</dbReference>
<evidence type="ECO:0000259" key="11">
    <source>
        <dbReference type="Pfam" id="PF04234"/>
    </source>
</evidence>
<dbReference type="InterPro" id="IPR002386">
    <property type="entry name" value="Amicyanin/Pseudoazurin"/>
</dbReference>
<name>A0A0G0TMQ2_9BACT</name>
<dbReference type="GO" id="GO:0046688">
    <property type="term" value="P:response to copper ion"/>
    <property type="evidence" value="ECO:0007669"/>
    <property type="project" value="InterPro"/>
</dbReference>
<feature type="region of interest" description="Disordered" evidence="9">
    <location>
        <begin position="27"/>
        <end position="66"/>
    </location>
</feature>
<organism evidence="12 13">
    <name type="scientific">Candidatus Curtissbacteria bacterium GW2011_GWA1_40_9</name>
    <dbReference type="NCBI Taxonomy" id="1618408"/>
    <lineage>
        <taxon>Bacteria</taxon>
        <taxon>Candidatus Curtissiibacteriota</taxon>
    </lineage>
</organism>
<dbReference type="EMBL" id="LBZV01000001">
    <property type="protein sequence ID" value="KKR78263.1"/>
    <property type="molecule type" value="Genomic_DNA"/>
</dbReference>